<keyword evidence="1" id="KW-0808">Transferase</keyword>
<keyword evidence="2" id="KW-0949">S-adenosyl-L-methionine</keyword>
<organism evidence="10 11">
    <name type="scientific">Candidatus Nitronereus thalassa</name>
    <dbReference type="NCBI Taxonomy" id="3020898"/>
    <lineage>
        <taxon>Bacteria</taxon>
        <taxon>Pseudomonadati</taxon>
        <taxon>Nitrospirota</taxon>
        <taxon>Nitrospiria</taxon>
        <taxon>Nitrospirales</taxon>
        <taxon>Nitrospiraceae</taxon>
        <taxon>Candidatus Nitronereus</taxon>
    </lineage>
</organism>
<accession>A0ABU3K7L6</accession>
<evidence type="ECO:0000256" key="1">
    <source>
        <dbReference type="ARBA" id="ARBA00022679"/>
    </source>
</evidence>
<name>A0ABU3K7L6_9BACT</name>
<keyword evidence="11" id="KW-1185">Reference proteome</keyword>
<feature type="domain" description="Methyltransferase" evidence="9">
    <location>
        <begin position="61"/>
        <end position="199"/>
    </location>
</feature>
<dbReference type="InterPro" id="IPR025714">
    <property type="entry name" value="Methyltranfer_dom"/>
</dbReference>
<dbReference type="PANTHER" id="PTHR43675">
    <property type="entry name" value="ARSENITE METHYLTRANSFERASE"/>
    <property type="match status" value="1"/>
</dbReference>
<evidence type="ECO:0000256" key="8">
    <source>
        <dbReference type="ARBA" id="ARBA00048428"/>
    </source>
</evidence>
<dbReference type="GO" id="GO:0032259">
    <property type="term" value="P:methylation"/>
    <property type="evidence" value="ECO:0007669"/>
    <property type="project" value="UniProtKB-KW"/>
</dbReference>
<evidence type="ECO:0000256" key="4">
    <source>
        <dbReference type="ARBA" id="ARBA00034521"/>
    </source>
</evidence>
<comment type="similarity">
    <text evidence="3">Belongs to the methyltransferase superfamily. Arsenite methyltransferase family.</text>
</comment>
<evidence type="ECO:0000313" key="10">
    <source>
        <dbReference type="EMBL" id="MDT7042430.1"/>
    </source>
</evidence>
<dbReference type="EMBL" id="JAQOUE010000001">
    <property type="protein sequence ID" value="MDT7042430.1"/>
    <property type="molecule type" value="Genomic_DNA"/>
</dbReference>
<evidence type="ECO:0000256" key="6">
    <source>
        <dbReference type="ARBA" id="ARBA00047941"/>
    </source>
</evidence>
<dbReference type="EC" id="2.1.1.137" evidence="4"/>
<evidence type="ECO:0000256" key="3">
    <source>
        <dbReference type="ARBA" id="ARBA00034487"/>
    </source>
</evidence>
<keyword evidence="10" id="KW-0489">Methyltransferase</keyword>
<evidence type="ECO:0000259" key="9">
    <source>
        <dbReference type="Pfam" id="PF13847"/>
    </source>
</evidence>
<comment type="catalytic activity">
    <reaction evidence="8">
        <text>arsenic triglutathione + 3 [thioredoxin]-dithiol + 3 S-adenosyl-L-methionine = trimethylarsine + 3 [thioredoxin]-disulfide + 3 glutathione + 3 S-adenosyl-L-homocysteine + 3 H(+)</text>
        <dbReference type="Rhea" id="RHEA:69432"/>
        <dbReference type="Rhea" id="RHEA-COMP:10698"/>
        <dbReference type="Rhea" id="RHEA-COMP:10700"/>
        <dbReference type="ChEBI" id="CHEBI:15378"/>
        <dbReference type="ChEBI" id="CHEBI:27130"/>
        <dbReference type="ChEBI" id="CHEBI:29950"/>
        <dbReference type="ChEBI" id="CHEBI:50058"/>
        <dbReference type="ChEBI" id="CHEBI:57856"/>
        <dbReference type="ChEBI" id="CHEBI:57925"/>
        <dbReference type="ChEBI" id="CHEBI:59789"/>
        <dbReference type="ChEBI" id="CHEBI:183640"/>
        <dbReference type="EC" id="2.1.1.137"/>
    </reaction>
</comment>
<dbReference type="Proteomes" id="UP001250932">
    <property type="component" value="Unassembled WGS sequence"/>
</dbReference>
<protein>
    <recommendedName>
        <fullName evidence="5">Arsenite methyltransferase</fullName>
        <ecNumber evidence="4">2.1.1.137</ecNumber>
    </recommendedName>
</protein>
<dbReference type="RefSeq" id="WP_313832839.1">
    <property type="nucleotide sequence ID" value="NZ_JAQOUE010000001.1"/>
</dbReference>
<evidence type="ECO:0000256" key="7">
    <source>
        <dbReference type="ARBA" id="ARBA00047943"/>
    </source>
</evidence>
<gene>
    <name evidence="10" type="ORF">PPG34_08700</name>
</gene>
<dbReference type="SUPFAM" id="SSF53335">
    <property type="entry name" value="S-adenosyl-L-methionine-dependent methyltransferases"/>
    <property type="match status" value="1"/>
</dbReference>
<dbReference type="InterPro" id="IPR026669">
    <property type="entry name" value="Arsenite_MeTrfase-like"/>
</dbReference>
<reference evidence="10 11" key="1">
    <citation type="journal article" date="2023" name="ISME J.">
        <title>Cultivation and genomic characterization of novel and ubiquitous marine nitrite-oxidizing bacteria from the Nitrospirales.</title>
        <authorList>
            <person name="Mueller A.J."/>
            <person name="Daebeler A."/>
            <person name="Herbold C.W."/>
            <person name="Kirkegaard R.H."/>
            <person name="Daims H."/>
        </authorList>
    </citation>
    <scope>NUCLEOTIDE SEQUENCE [LARGE SCALE GENOMIC DNA]</scope>
    <source>
        <strain evidence="10 11">EB</strain>
    </source>
</reference>
<dbReference type="PANTHER" id="PTHR43675:SF8">
    <property type="entry name" value="ARSENITE METHYLTRANSFERASE"/>
    <property type="match status" value="1"/>
</dbReference>
<evidence type="ECO:0000313" key="11">
    <source>
        <dbReference type="Proteomes" id="UP001250932"/>
    </source>
</evidence>
<comment type="catalytic activity">
    <reaction evidence="6">
        <text>arsenic triglutathione + [thioredoxin]-dithiol + S-adenosyl-L-methionine + 2 H2O = methylarsonous acid + [thioredoxin]-disulfide + 3 glutathione + S-adenosyl-L-homocysteine + H(+)</text>
        <dbReference type="Rhea" id="RHEA:69460"/>
        <dbReference type="Rhea" id="RHEA-COMP:10698"/>
        <dbReference type="Rhea" id="RHEA-COMP:10700"/>
        <dbReference type="ChEBI" id="CHEBI:15377"/>
        <dbReference type="ChEBI" id="CHEBI:15378"/>
        <dbReference type="ChEBI" id="CHEBI:17826"/>
        <dbReference type="ChEBI" id="CHEBI:29950"/>
        <dbReference type="ChEBI" id="CHEBI:50058"/>
        <dbReference type="ChEBI" id="CHEBI:57856"/>
        <dbReference type="ChEBI" id="CHEBI:57925"/>
        <dbReference type="ChEBI" id="CHEBI:59789"/>
        <dbReference type="ChEBI" id="CHEBI:183640"/>
        <dbReference type="EC" id="2.1.1.137"/>
    </reaction>
</comment>
<dbReference type="Gene3D" id="3.40.50.150">
    <property type="entry name" value="Vaccinia Virus protein VP39"/>
    <property type="match status" value="1"/>
</dbReference>
<proteinExistence type="inferred from homology"/>
<dbReference type="CDD" id="cd02440">
    <property type="entry name" value="AdoMet_MTases"/>
    <property type="match status" value="1"/>
</dbReference>
<dbReference type="GO" id="GO:0008168">
    <property type="term" value="F:methyltransferase activity"/>
    <property type="evidence" value="ECO:0007669"/>
    <property type="project" value="UniProtKB-KW"/>
</dbReference>
<comment type="caution">
    <text evidence="10">The sequence shown here is derived from an EMBL/GenBank/DDBJ whole genome shotgun (WGS) entry which is preliminary data.</text>
</comment>
<comment type="catalytic activity">
    <reaction evidence="7">
        <text>arsenic triglutathione + 2 [thioredoxin]-dithiol + 2 S-adenosyl-L-methionine + H2O = dimethylarsinous acid + 2 [thioredoxin]-disulfide + 3 glutathione + 2 S-adenosyl-L-homocysteine + 2 H(+)</text>
        <dbReference type="Rhea" id="RHEA:69464"/>
        <dbReference type="Rhea" id="RHEA-COMP:10698"/>
        <dbReference type="Rhea" id="RHEA-COMP:10700"/>
        <dbReference type="ChEBI" id="CHEBI:15377"/>
        <dbReference type="ChEBI" id="CHEBI:15378"/>
        <dbReference type="ChEBI" id="CHEBI:23808"/>
        <dbReference type="ChEBI" id="CHEBI:29950"/>
        <dbReference type="ChEBI" id="CHEBI:50058"/>
        <dbReference type="ChEBI" id="CHEBI:57856"/>
        <dbReference type="ChEBI" id="CHEBI:57925"/>
        <dbReference type="ChEBI" id="CHEBI:59789"/>
        <dbReference type="ChEBI" id="CHEBI:183640"/>
        <dbReference type="EC" id="2.1.1.137"/>
    </reaction>
</comment>
<evidence type="ECO:0000256" key="2">
    <source>
        <dbReference type="ARBA" id="ARBA00022691"/>
    </source>
</evidence>
<evidence type="ECO:0000256" key="5">
    <source>
        <dbReference type="ARBA" id="ARBA00034545"/>
    </source>
</evidence>
<sequence>MESEVITKAVSERYAHAVTNGEEMCCPTGYDHEDLRSFIPEPVLKVSYGCGTPVGLSTVQPGETVLDIGSGGGIDCFEASRRVGPTGRVIGIDMTDEMLALARTHAPTVAKNLGYAESNVDFRKGQAEAMPVKNEDVDLIVSNCVINLSPDKPKVFQEMFRILRPGGRFSISDIVSDHSIPNYMIHDKEKWGDCLSGALPLHEYWGGLRAAGFLGIHQVNLIPWRVIDGIHFLSITLTGYKLTTPTTTASKFATLKGPFSQITDELGQTFTRGIPESINPQTATLLQTPLYENLFVFSETPEKLTESDPRWSSILPEDSDCMWAGDFAMLTGPCLEARDDDGHTFHCGVPLEICSKTHRVLQHGAYQPYFGVINRAMQPSSHEAIICEPTGGCC</sequence>
<dbReference type="InterPro" id="IPR029063">
    <property type="entry name" value="SAM-dependent_MTases_sf"/>
</dbReference>
<dbReference type="Pfam" id="PF13847">
    <property type="entry name" value="Methyltransf_31"/>
    <property type="match status" value="1"/>
</dbReference>